<evidence type="ECO:0000313" key="5">
    <source>
        <dbReference type="EMBL" id="CAJ1062071.1"/>
    </source>
</evidence>
<dbReference type="PANTHER" id="PTHR33589:SF3">
    <property type="entry name" value="ZYMOGEN GRANULE MEMBRANE PROTEIN 16-LIKE"/>
    <property type="match status" value="1"/>
</dbReference>
<keyword evidence="2" id="KW-0430">Lectin</keyword>
<feature type="signal peptide" evidence="3">
    <location>
        <begin position="1"/>
        <end position="16"/>
    </location>
</feature>
<reference evidence="5" key="1">
    <citation type="submission" date="2023-08" db="EMBL/GenBank/DDBJ databases">
        <authorList>
            <person name="Alioto T."/>
            <person name="Alioto T."/>
            <person name="Gomez Garrido J."/>
        </authorList>
    </citation>
    <scope>NUCLEOTIDE SEQUENCE</scope>
</reference>
<evidence type="ECO:0000259" key="4">
    <source>
        <dbReference type="PROSITE" id="PS51752"/>
    </source>
</evidence>
<feature type="domain" description="Jacalin-type lectin" evidence="4">
    <location>
        <begin position="23"/>
        <end position="157"/>
    </location>
</feature>
<accession>A0AAV1FMZ1</accession>
<dbReference type="GO" id="GO:0030246">
    <property type="term" value="F:carbohydrate binding"/>
    <property type="evidence" value="ECO:0007669"/>
    <property type="project" value="UniProtKB-KW"/>
</dbReference>
<dbReference type="Proteomes" id="UP001178508">
    <property type="component" value="Chromosome 8"/>
</dbReference>
<dbReference type="SMART" id="SM00915">
    <property type="entry name" value="Jacalin"/>
    <property type="match status" value="1"/>
</dbReference>
<dbReference type="SUPFAM" id="SSF51101">
    <property type="entry name" value="Mannose-binding lectins"/>
    <property type="match status" value="1"/>
</dbReference>
<proteinExistence type="predicted"/>
<gene>
    <name evidence="5" type="ORF">XNOV1_A020708</name>
</gene>
<dbReference type="Gene3D" id="2.100.10.30">
    <property type="entry name" value="Jacalin-like lectin domain"/>
    <property type="match status" value="1"/>
</dbReference>
<sequence>MIFVLLFTMLFSTCLAAPTSISPSYSVAVGIGSGTAFATEGKGRITAIRVWEISRSFIGSLQLCYDYICPDKFGNSPGTLQEMELYEDETIVQVSGKHSSYIYQLVFVTSHGRFLSAGNPMGLSFSFFPKDPRAGLLMLSGRYNRYGITSVAAHWGEVVSNINTDGR</sequence>
<dbReference type="Pfam" id="PF01419">
    <property type="entry name" value="Jacalin"/>
    <property type="match status" value="1"/>
</dbReference>
<name>A0AAV1FMZ1_XYRNO</name>
<dbReference type="InterPro" id="IPR001229">
    <property type="entry name" value="Jacalin-like_lectin_dom"/>
</dbReference>
<keyword evidence="1 3" id="KW-0732">Signal</keyword>
<dbReference type="AlphaFoldDB" id="A0AAV1FMZ1"/>
<evidence type="ECO:0000313" key="6">
    <source>
        <dbReference type="Proteomes" id="UP001178508"/>
    </source>
</evidence>
<evidence type="ECO:0000256" key="2">
    <source>
        <dbReference type="ARBA" id="ARBA00022734"/>
    </source>
</evidence>
<dbReference type="InterPro" id="IPR036404">
    <property type="entry name" value="Jacalin-like_lectin_dom_sf"/>
</dbReference>
<evidence type="ECO:0000256" key="3">
    <source>
        <dbReference type="SAM" id="SignalP"/>
    </source>
</evidence>
<feature type="chain" id="PRO_5043550207" evidence="3">
    <location>
        <begin position="17"/>
        <end position="167"/>
    </location>
</feature>
<keyword evidence="6" id="KW-1185">Reference proteome</keyword>
<dbReference type="EMBL" id="OY660871">
    <property type="protein sequence ID" value="CAJ1062071.1"/>
    <property type="molecule type" value="Genomic_DNA"/>
</dbReference>
<dbReference type="PANTHER" id="PTHR33589">
    <property type="entry name" value="OS11G0524900 PROTEIN"/>
    <property type="match status" value="1"/>
</dbReference>
<dbReference type="InterPro" id="IPR052321">
    <property type="entry name" value="PolyBind_ProtTraffic"/>
</dbReference>
<organism evidence="5 6">
    <name type="scientific">Xyrichtys novacula</name>
    <name type="common">Pearly razorfish</name>
    <name type="synonym">Hemipteronotus novacula</name>
    <dbReference type="NCBI Taxonomy" id="13765"/>
    <lineage>
        <taxon>Eukaryota</taxon>
        <taxon>Metazoa</taxon>
        <taxon>Chordata</taxon>
        <taxon>Craniata</taxon>
        <taxon>Vertebrata</taxon>
        <taxon>Euteleostomi</taxon>
        <taxon>Actinopterygii</taxon>
        <taxon>Neopterygii</taxon>
        <taxon>Teleostei</taxon>
        <taxon>Neoteleostei</taxon>
        <taxon>Acanthomorphata</taxon>
        <taxon>Eupercaria</taxon>
        <taxon>Labriformes</taxon>
        <taxon>Labridae</taxon>
        <taxon>Xyrichtys</taxon>
    </lineage>
</organism>
<dbReference type="PROSITE" id="PS51752">
    <property type="entry name" value="JACALIN_LECTIN"/>
    <property type="match status" value="1"/>
</dbReference>
<protein>
    <submittedName>
        <fullName evidence="5">Zymogen granule membrane protein 16-like</fullName>
    </submittedName>
</protein>
<evidence type="ECO:0000256" key="1">
    <source>
        <dbReference type="ARBA" id="ARBA00022729"/>
    </source>
</evidence>